<dbReference type="OrthoDB" id="9764318at2"/>
<dbReference type="InterPro" id="IPR000573">
    <property type="entry name" value="AconitaseA/IPMdHydase_ssu_swvl"/>
</dbReference>
<dbReference type="PANTHER" id="PTHR43160">
    <property type="entry name" value="ACONITATE HYDRATASE B"/>
    <property type="match status" value="1"/>
</dbReference>
<dbReference type="EMBL" id="VAVZ01000031">
    <property type="protein sequence ID" value="TLP94860.1"/>
    <property type="molecule type" value="Genomic_DNA"/>
</dbReference>
<dbReference type="InterPro" id="IPR050926">
    <property type="entry name" value="Aconitase/IPM_isomerase"/>
</dbReference>
<dbReference type="InterPro" id="IPR036008">
    <property type="entry name" value="Aconitase_4Fe-4S_dom"/>
</dbReference>
<comment type="caution">
    <text evidence="7">The sequence shown here is derived from an EMBL/GenBank/DDBJ whole genome shotgun (WGS) entry which is preliminary data.</text>
</comment>
<dbReference type="InterPro" id="IPR015928">
    <property type="entry name" value="Aconitase/3IPM_dehydase_swvl"/>
</dbReference>
<dbReference type="Gene3D" id="3.20.19.10">
    <property type="entry name" value="Aconitase, domain 4"/>
    <property type="match status" value="1"/>
</dbReference>
<dbReference type="GO" id="GO:0003994">
    <property type="term" value="F:aconitate hydratase activity"/>
    <property type="evidence" value="ECO:0007669"/>
    <property type="project" value="UniProtKB-EC"/>
</dbReference>
<dbReference type="GO" id="GO:0051539">
    <property type="term" value="F:4 iron, 4 sulfur cluster binding"/>
    <property type="evidence" value="ECO:0007669"/>
    <property type="project" value="TreeGrafter"/>
</dbReference>
<evidence type="ECO:0000259" key="5">
    <source>
        <dbReference type="Pfam" id="PF00330"/>
    </source>
</evidence>
<dbReference type="InterPro" id="IPR001030">
    <property type="entry name" value="Acoase/IPM_deHydtase_lsu_aba"/>
</dbReference>
<dbReference type="GO" id="GO:0006099">
    <property type="term" value="P:tricarboxylic acid cycle"/>
    <property type="evidence" value="ECO:0007669"/>
    <property type="project" value="TreeGrafter"/>
</dbReference>
<dbReference type="Pfam" id="PF00330">
    <property type="entry name" value="Aconitase"/>
    <property type="match status" value="1"/>
</dbReference>
<dbReference type="Gene3D" id="3.30.499.10">
    <property type="entry name" value="Aconitase, domain 3"/>
    <property type="match status" value="2"/>
</dbReference>
<sequence>MSLNVAQKLIHSHLISGTPEPGHEIGLSIDQTLTQDATGTMVMLELESLGLGRIKTELSVQYVDHNLLQTDEKNTEDHLFLQSAAERYGLWFSKAGNGVSHPVHQAHFGRPGATMIGSDSHTCAAGALGMLAIGAGGLEIAMAMAGDPLYVEMPQIWGVELTGELPDWVSAKDVILELLRRHDVKGGVGKIIEYHGEGLAHLTAMDRHVIANMGAELGATTTVFPADDAAHDYLKAVGREDDFTELLADEGATYDVEERIDMSSLEPLIAKPSSPGNVVTVREVADEEVHQVVVGSSANPGLRDFAVVAEIMRGSQTASGVSLDINPTSREILQDLTRGGWILELIRSGARIHQSGCLGCIGMGQAPAVGRNSLRTMPRNFPGRSGTDEDSVWLCSPETAAAAALTGRITDPRDLDMSYPSPELPEKYSINTEMLSPPVEESKAREVELVKGTNIKSLPTFDPLPEDIELPVLLSVGDNVSTDEIMPAGSRVLPYRSNIPKIAEFVYIQIDDTYPTRAAKNDGGHAIVGGDNYGQGSSREHAVIAPRHLGLRVVVAKSFARIHWQNLANFGVLPLEFADPADAEQISQGDVLSFSGLHQALRSGNSVTVRVGDEPIELRHRLSQRQMEMVLAGGRIPYRAAQSEEADNAGTQDSDVPPEKVKPTQPEG</sequence>
<dbReference type="NCBIfam" id="TIGR01342">
    <property type="entry name" value="acon_putative"/>
    <property type="match status" value="1"/>
</dbReference>
<feature type="domain" description="Aconitase A/isopropylmalate dehydratase small subunit swivel" evidence="6">
    <location>
        <begin position="523"/>
        <end position="579"/>
    </location>
</feature>
<evidence type="ECO:0000256" key="3">
    <source>
        <dbReference type="ARBA" id="ARBA00023014"/>
    </source>
</evidence>
<keyword evidence="8" id="KW-1185">Reference proteome</keyword>
<accession>A0A5R9B8W9</accession>
<dbReference type="GO" id="GO:0005829">
    <property type="term" value="C:cytosol"/>
    <property type="evidence" value="ECO:0007669"/>
    <property type="project" value="TreeGrafter"/>
</dbReference>
<name>A0A5R9B8W9_9MICC</name>
<reference evidence="7 8" key="1">
    <citation type="submission" date="2019-05" db="EMBL/GenBank/DDBJ databases">
        <title>Nesterenkonia sp. GY074 isolated from the Southern Atlantic Ocean.</title>
        <authorList>
            <person name="Zhang G."/>
        </authorList>
    </citation>
    <scope>NUCLEOTIDE SEQUENCE [LARGE SCALE GENOMIC DNA]</scope>
    <source>
        <strain evidence="7 8">GY074</strain>
    </source>
</reference>
<protein>
    <submittedName>
        <fullName evidence="7">Aconitate hydratase</fullName>
        <ecNumber evidence="7">4.2.1.3</ecNumber>
    </submittedName>
</protein>
<dbReference type="PRINTS" id="PR00415">
    <property type="entry name" value="ACONITASE"/>
</dbReference>
<dbReference type="InterPro" id="IPR006250">
    <property type="entry name" value="Aconitase_put"/>
</dbReference>
<evidence type="ECO:0000256" key="2">
    <source>
        <dbReference type="ARBA" id="ARBA00023004"/>
    </source>
</evidence>
<dbReference type="NCBIfam" id="NF005558">
    <property type="entry name" value="PRK07229.1"/>
    <property type="match status" value="1"/>
</dbReference>
<keyword evidence="3" id="KW-0411">Iron-sulfur</keyword>
<evidence type="ECO:0000256" key="4">
    <source>
        <dbReference type="SAM" id="MobiDB-lite"/>
    </source>
</evidence>
<dbReference type="PANTHER" id="PTHR43160:SF3">
    <property type="entry name" value="ACONITATE HYDRATASE, MITOCHONDRIAL"/>
    <property type="match status" value="1"/>
</dbReference>
<dbReference type="EC" id="4.2.1.3" evidence="7"/>
<dbReference type="RefSeq" id="WP_138253613.1">
    <property type="nucleotide sequence ID" value="NZ_VAVZ01000031.1"/>
</dbReference>
<evidence type="ECO:0000313" key="7">
    <source>
        <dbReference type="EMBL" id="TLP94860.1"/>
    </source>
</evidence>
<dbReference type="Pfam" id="PF00694">
    <property type="entry name" value="Aconitase_C"/>
    <property type="match status" value="1"/>
</dbReference>
<gene>
    <name evidence="7" type="ORF">FEF26_11130</name>
</gene>
<dbReference type="InterPro" id="IPR015931">
    <property type="entry name" value="Acnase/IPM_dHydase_lsu_aba_1/3"/>
</dbReference>
<feature type="region of interest" description="Disordered" evidence="4">
    <location>
        <begin position="639"/>
        <end position="668"/>
    </location>
</feature>
<keyword evidence="1" id="KW-0479">Metal-binding</keyword>
<keyword evidence="7" id="KW-0456">Lyase</keyword>
<evidence type="ECO:0000313" key="8">
    <source>
        <dbReference type="Proteomes" id="UP000310458"/>
    </source>
</evidence>
<organism evidence="7 8">
    <name type="scientific">Nesterenkonia salmonea</name>
    <dbReference type="NCBI Taxonomy" id="1804987"/>
    <lineage>
        <taxon>Bacteria</taxon>
        <taxon>Bacillati</taxon>
        <taxon>Actinomycetota</taxon>
        <taxon>Actinomycetes</taxon>
        <taxon>Micrococcales</taxon>
        <taxon>Micrococcaceae</taxon>
        <taxon>Nesterenkonia</taxon>
    </lineage>
</organism>
<feature type="domain" description="Aconitase/3-isopropylmalate dehydratase large subunit alpha/beta/alpha" evidence="5">
    <location>
        <begin position="9"/>
        <end position="286"/>
    </location>
</feature>
<dbReference type="SUPFAM" id="SSF53732">
    <property type="entry name" value="Aconitase iron-sulfur domain"/>
    <property type="match status" value="1"/>
</dbReference>
<dbReference type="SUPFAM" id="SSF52016">
    <property type="entry name" value="LeuD/IlvD-like"/>
    <property type="match status" value="1"/>
</dbReference>
<proteinExistence type="predicted"/>
<dbReference type="Proteomes" id="UP000310458">
    <property type="component" value="Unassembled WGS sequence"/>
</dbReference>
<keyword evidence="2" id="KW-0408">Iron</keyword>
<dbReference type="AlphaFoldDB" id="A0A5R9B8W9"/>
<evidence type="ECO:0000259" key="6">
    <source>
        <dbReference type="Pfam" id="PF00694"/>
    </source>
</evidence>
<dbReference type="GO" id="GO:0046872">
    <property type="term" value="F:metal ion binding"/>
    <property type="evidence" value="ECO:0007669"/>
    <property type="project" value="UniProtKB-KW"/>
</dbReference>
<evidence type="ECO:0000256" key="1">
    <source>
        <dbReference type="ARBA" id="ARBA00022723"/>
    </source>
</evidence>